<evidence type="ECO:0000313" key="1">
    <source>
        <dbReference type="EMBL" id="GFH05030.1"/>
    </source>
</evidence>
<name>A0A7I9ZVF4_9MYCO</name>
<dbReference type="EMBL" id="BLLB01000002">
    <property type="protein sequence ID" value="GFH05030.1"/>
    <property type="molecule type" value="Genomic_DNA"/>
</dbReference>
<evidence type="ECO:0000313" key="2">
    <source>
        <dbReference type="Proteomes" id="UP000465304"/>
    </source>
</evidence>
<gene>
    <name evidence="1" type="ORF">MHIP_55130</name>
</gene>
<dbReference type="Proteomes" id="UP000465304">
    <property type="component" value="Unassembled WGS sequence"/>
</dbReference>
<sequence>MGGRLFEFNAQMARGDLEQSEAEGHQWAVCEASVKLHGPGVVHYVALHLEVNGVQKQPYAPAPGHRTKIDPLRVMTAESPELRWRFALLIPQIGETKCVLSWVEALGEGVRTRAMRKSLTSADVEEWHWYFAHQYRAKARLWAVRHGPRWFRRRFGAARPLGEYRRINTDDLRPGEGPFELP</sequence>
<organism evidence="1 2">
    <name type="scientific">Mycolicibacterium hippocampi</name>
    <dbReference type="NCBI Taxonomy" id="659824"/>
    <lineage>
        <taxon>Bacteria</taxon>
        <taxon>Bacillati</taxon>
        <taxon>Actinomycetota</taxon>
        <taxon>Actinomycetes</taxon>
        <taxon>Mycobacteriales</taxon>
        <taxon>Mycobacteriaceae</taxon>
        <taxon>Mycolicibacterium</taxon>
    </lineage>
</organism>
<dbReference type="AlphaFoldDB" id="A0A7I9ZVF4"/>
<protein>
    <submittedName>
        <fullName evidence="1">Uncharacterized protein</fullName>
    </submittedName>
</protein>
<accession>A0A7I9ZVF4</accession>
<comment type="caution">
    <text evidence="1">The sequence shown here is derived from an EMBL/GenBank/DDBJ whole genome shotgun (WGS) entry which is preliminary data.</text>
</comment>
<proteinExistence type="predicted"/>
<reference evidence="1 2" key="1">
    <citation type="journal article" date="2019" name="Emerg. Microbes Infect.">
        <title>Comprehensive subspecies identification of 175 nontuberculous mycobacteria species based on 7547 genomic profiles.</title>
        <authorList>
            <person name="Matsumoto Y."/>
            <person name="Kinjo T."/>
            <person name="Motooka D."/>
            <person name="Nabeya D."/>
            <person name="Jung N."/>
            <person name="Uechi K."/>
            <person name="Horii T."/>
            <person name="Iida T."/>
            <person name="Fujita J."/>
            <person name="Nakamura S."/>
        </authorList>
    </citation>
    <scope>NUCLEOTIDE SEQUENCE [LARGE SCALE GENOMIC DNA]</scope>
    <source>
        <strain evidence="1 2">JCM 30996</strain>
    </source>
</reference>
<keyword evidence="2" id="KW-1185">Reference proteome</keyword>